<comment type="caution">
    <text evidence="1">The sequence shown here is derived from an EMBL/GenBank/DDBJ whole genome shotgun (WGS) entry which is preliminary data.</text>
</comment>
<reference evidence="1 2" key="2">
    <citation type="journal article" date="2022" name="Mol. Ecol. Resour.">
        <title>The genomes of chicory, endive, great burdock and yacon provide insights into Asteraceae paleo-polyploidization history and plant inulin production.</title>
        <authorList>
            <person name="Fan W."/>
            <person name="Wang S."/>
            <person name="Wang H."/>
            <person name="Wang A."/>
            <person name="Jiang F."/>
            <person name="Liu H."/>
            <person name="Zhao H."/>
            <person name="Xu D."/>
            <person name="Zhang Y."/>
        </authorList>
    </citation>
    <scope>NUCLEOTIDE SEQUENCE [LARGE SCALE GENOMIC DNA]</scope>
    <source>
        <strain evidence="2">cv. Punajuju</strain>
        <tissue evidence="1">Leaves</tissue>
    </source>
</reference>
<dbReference type="EMBL" id="CM042016">
    <property type="protein sequence ID" value="KAI3700248.1"/>
    <property type="molecule type" value="Genomic_DNA"/>
</dbReference>
<organism evidence="1 2">
    <name type="scientific">Cichorium intybus</name>
    <name type="common">Chicory</name>
    <dbReference type="NCBI Taxonomy" id="13427"/>
    <lineage>
        <taxon>Eukaryota</taxon>
        <taxon>Viridiplantae</taxon>
        <taxon>Streptophyta</taxon>
        <taxon>Embryophyta</taxon>
        <taxon>Tracheophyta</taxon>
        <taxon>Spermatophyta</taxon>
        <taxon>Magnoliopsida</taxon>
        <taxon>eudicotyledons</taxon>
        <taxon>Gunneridae</taxon>
        <taxon>Pentapetalae</taxon>
        <taxon>asterids</taxon>
        <taxon>campanulids</taxon>
        <taxon>Asterales</taxon>
        <taxon>Asteraceae</taxon>
        <taxon>Cichorioideae</taxon>
        <taxon>Cichorieae</taxon>
        <taxon>Cichoriinae</taxon>
        <taxon>Cichorium</taxon>
    </lineage>
</organism>
<evidence type="ECO:0000313" key="2">
    <source>
        <dbReference type="Proteomes" id="UP001055811"/>
    </source>
</evidence>
<keyword evidence="2" id="KW-1185">Reference proteome</keyword>
<gene>
    <name evidence="1" type="ORF">L2E82_44869</name>
</gene>
<protein>
    <submittedName>
        <fullName evidence="1">Uncharacterized protein</fullName>
    </submittedName>
</protein>
<dbReference type="Proteomes" id="UP001055811">
    <property type="component" value="Linkage Group LG08"/>
</dbReference>
<name>A0ACB8ZSR3_CICIN</name>
<accession>A0ACB8ZSR3</accession>
<reference evidence="2" key="1">
    <citation type="journal article" date="2022" name="Mol. Ecol. Resour.">
        <title>The genomes of chicory, endive, great burdock and yacon provide insights into Asteraceae palaeo-polyploidization history and plant inulin production.</title>
        <authorList>
            <person name="Fan W."/>
            <person name="Wang S."/>
            <person name="Wang H."/>
            <person name="Wang A."/>
            <person name="Jiang F."/>
            <person name="Liu H."/>
            <person name="Zhao H."/>
            <person name="Xu D."/>
            <person name="Zhang Y."/>
        </authorList>
    </citation>
    <scope>NUCLEOTIDE SEQUENCE [LARGE SCALE GENOMIC DNA]</scope>
    <source>
        <strain evidence="2">cv. Punajuju</strain>
    </source>
</reference>
<evidence type="ECO:0000313" key="1">
    <source>
        <dbReference type="EMBL" id="KAI3700248.1"/>
    </source>
</evidence>
<proteinExistence type="predicted"/>
<sequence length="258" mass="29721">MVHRLCSARCFIRSTPMSAHKSAVGFPKRNFRWIQAGKLVLANLKKKKMEELFLRDVVGFESLIRASLPPSLLFSLHLWYPKKDNFCLFEGTEPCTIVMDLEGTDGRERGEAAFWNPGSLQLHVYSSFYFIITYRSLNFCIFQDDTAFEKQSALFALAVSDIVLINIPRKTTLIFVIRDKTRTPMENLEPILREDIRKIWDSVPKPEAHKETPLKIRKLLLTGSFEIQIGNFMIRKSAGEDDEKLLMSKFLSVPLFPV</sequence>